<proteinExistence type="predicted"/>
<organism evidence="2 3">
    <name type="scientific">Sphingomonas bacterium</name>
    <dbReference type="NCBI Taxonomy" id="1895847"/>
    <lineage>
        <taxon>Bacteria</taxon>
        <taxon>Pseudomonadati</taxon>
        <taxon>Pseudomonadota</taxon>
        <taxon>Alphaproteobacteria</taxon>
        <taxon>Sphingomonadales</taxon>
        <taxon>Sphingomonadaceae</taxon>
        <taxon>Sphingomonas</taxon>
    </lineage>
</organism>
<keyword evidence="1" id="KW-0175">Coiled coil</keyword>
<sequence length="271" mass="30390">MTHEAIEQREGRYLADRFQWAAPGDQQHDVWMVRFCDQERRDAIFTGPEAEAEAWAAWEQYAPGYNMYVFRLARLAAEQARASDRNDRLARRIAEVVEEDGGCWTPCSGCQEGVDGYVSARDYPYNSTFKCQPGGGCGECGGIGVIWNDGAFLASYGDALFLHPSTEPADTTTSLEAERARPFDDWHEGHGDVLWWKLPISEAPYCGSPLDLGRTMKVTVQVGVEEHDLPSVTTGGWPFDEDDEDVLWWTPLPKPTFAIAERNTDPSRSDE</sequence>
<evidence type="ECO:0000256" key="1">
    <source>
        <dbReference type="SAM" id="Coils"/>
    </source>
</evidence>
<name>A0A3D0W8U1_9SPHN</name>
<evidence type="ECO:0000313" key="3">
    <source>
        <dbReference type="Proteomes" id="UP000262699"/>
    </source>
</evidence>
<feature type="coiled-coil region" evidence="1">
    <location>
        <begin position="72"/>
        <end position="99"/>
    </location>
</feature>
<gene>
    <name evidence="2" type="ORF">DEP91_03115</name>
</gene>
<evidence type="ECO:0000313" key="2">
    <source>
        <dbReference type="EMBL" id="HCB75151.1"/>
    </source>
</evidence>
<comment type="caution">
    <text evidence="2">The sequence shown here is derived from an EMBL/GenBank/DDBJ whole genome shotgun (WGS) entry which is preliminary data.</text>
</comment>
<dbReference type="AlphaFoldDB" id="A0A3D0W8U1"/>
<dbReference type="Proteomes" id="UP000262699">
    <property type="component" value="Unassembled WGS sequence"/>
</dbReference>
<accession>A0A3D0W8U1</accession>
<dbReference type="EMBL" id="DOYJ01000094">
    <property type="protein sequence ID" value="HCB75151.1"/>
    <property type="molecule type" value="Genomic_DNA"/>
</dbReference>
<protein>
    <submittedName>
        <fullName evidence="2">Uncharacterized protein</fullName>
    </submittedName>
</protein>
<reference evidence="2 3" key="1">
    <citation type="journal article" date="2018" name="Nat. Biotechnol.">
        <title>A standardized bacterial taxonomy based on genome phylogeny substantially revises the tree of life.</title>
        <authorList>
            <person name="Parks D.H."/>
            <person name="Chuvochina M."/>
            <person name="Waite D.W."/>
            <person name="Rinke C."/>
            <person name="Skarshewski A."/>
            <person name="Chaumeil P.A."/>
            <person name="Hugenholtz P."/>
        </authorList>
    </citation>
    <scope>NUCLEOTIDE SEQUENCE [LARGE SCALE GENOMIC DNA]</scope>
    <source>
        <strain evidence="2">UBA9015</strain>
    </source>
</reference>